<dbReference type="Pfam" id="PF25967">
    <property type="entry name" value="RND-MFP_C"/>
    <property type="match status" value="1"/>
</dbReference>
<evidence type="ECO:0000313" key="8">
    <source>
        <dbReference type="EMBL" id="ABF78642.1"/>
    </source>
</evidence>
<dbReference type="Gene3D" id="1.10.287.470">
    <property type="entry name" value="Helix hairpin bin"/>
    <property type="match status" value="1"/>
</dbReference>
<organism evidence="8">
    <name type="scientific">Burkholderia orbicola (strain AU 1054)</name>
    <dbReference type="NCBI Taxonomy" id="331271"/>
    <lineage>
        <taxon>Bacteria</taxon>
        <taxon>Pseudomonadati</taxon>
        <taxon>Pseudomonadota</taxon>
        <taxon>Betaproteobacteria</taxon>
        <taxon>Burkholderiales</taxon>
        <taxon>Burkholderiaceae</taxon>
        <taxon>Burkholderia</taxon>
        <taxon>Burkholderia cepacia complex</taxon>
        <taxon>Burkholderia orbicola</taxon>
    </lineage>
</organism>
<keyword evidence="4" id="KW-0812">Transmembrane</keyword>
<evidence type="ECO:0000259" key="6">
    <source>
        <dbReference type="Pfam" id="PF25954"/>
    </source>
</evidence>
<keyword evidence="3" id="KW-0813">Transport</keyword>
<proteinExistence type="inferred from homology"/>
<protein>
    <submittedName>
        <fullName evidence="8">Secretion protein HlyD</fullName>
    </submittedName>
</protein>
<evidence type="ECO:0000259" key="5">
    <source>
        <dbReference type="Pfam" id="PF25917"/>
    </source>
</evidence>
<dbReference type="InterPro" id="IPR058792">
    <property type="entry name" value="Beta-barrel_RND_2"/>
</dbReference>
<gene>
    <name evidence="8" type="ordered locus">Bcen_3750</name>
</gene>
<evidence type="ECO:0000256" key="4">
    <source>
        <dbReference type="SAM" id="Phobius"/>
    </source>
</evidence>
<comment type="similarity">
    <text evidence="2">Belongs to the membrane fusion protein (MFP) (TC 8.A.1) family.</text>
</comment>
<dbReference type="Pfam" id="PF25917">
    <property type="entry name" value="BSH_RND"/>
    <property type="match status" value="1"/>
</dbReference>
<evidence type="ECO:0000256" key="3">
    <source>
        <dbReference type="ARBA" id="ARBA00022448"/>
    </source>
</evidence>
<dbReference type="InterPro" id="IPR058625">
    <property type="entry name" value="MdtA-like_BSH"/>
</dbReference>
<feature type="domain" description="Multidrug resistance protein MdtA-like C-terminal permuted SH3" evidence="7">
    <location>
        <begin position="313"/>
        <end position="367"/>
    </location>
</feature>
<dbReference type="InterPro" id="IPR006143">
    <property type="entry name" value="RND_pump_MFP"/>
</dbReference>
<sequence precursor="true">MSTEIDIKSPKRLPNLKLVATITALIAVGIVATGIVGRAHAKQEMATWSAEQAVPTVVAYTPSTGGDGATLVLPGHLSAFESAPIHAQVSGYLHAWYTDIGAHVKSGQLLGLIDTPELDQQLQQARADLQSSLANEKLAASTAARWTRMLAQDSVSQQETDEKTSDLAAKQAIVAANEANVRRLDALEAFKRIVAPFDGVVTARKTDIGQLISAGGGAGPELFAVSDVHRMRVYVSVPQNEAAAIRPGMTATLTVPEHPGETFRATLADTDDSIADSTGTLLVQLMVDNSAGKLIPGEYTEVHFALPAGSTHALTIPASSLIFRQAGLQVAVVGKDDRAIFKPVTIATDLGTHVQIATGLAPDDRVIDNPPDSLADGDPVRLAAPARTVASVARDTERAHG</sequence>
<evidence type="ECO:0000256" key="2">
    <source>
        <dbReference type="ARBA" id="ARBA00009477"/>
    </source>
</evidence>
<keyword evidence="4" id="KW-1133">Transmembrane helix</keyword>
<dbReference type="GO" id="GO:0015562">
    <property type="term" value="F:efflux transmembrane transporter activity"/>
    <property type="evidence" value="ECO:0007669"/>
    <property type="project" value="TreeGrafter"/>
</dbReference>
<dbReference type="AlphaFoldDB" id="A0A0H2XVE4"/>
<comment type="subcellular location">
    <subcellularLocation>
        <location evidence="1">Cell envelope</location>
    </subcellularLocation>
</comment>
<accession>A0A0H2XVE4</accession>
<dbReference type="NCBIfam" id="TIGR01730">
    <property type="entry name" value="RND_mfp"/>
    <property type="match status" value="1"/>
</dbReference>
<keyword evidence="4" id="KW-0472">Membrane</keyword>
<evidence type="ECO:0000259" key="7">
    <source>
        <dbReference type="Pfam" id="PF25967"/>
    </source>
</evidence>
<dbReference type="InterPro" id="IPR058627">
    <property type="entry name" value="MdtA-like_C"/>
</dbReference>
<dbReference type="Gene3D" id="2.40.30.170">
    <property type="match status" value="1"/>
</dbReference>
<dbReference type="Pfam" id="PF25954">
    <property type="entry name" value="Beta-barrel_RND_2"/>
    <property type="match status" value="1"/>
</dbReference>
<dbReference type="Gene3D" id="2.40.420.20">
    <property type="match status" value="1"/>
</dbReference>
<dbReference type="Gene3D" id="2.40.50.100">
    <property type="match status" value="1"/>
</dbReference>
<feature type="transmembrane region" description="Helical" evidence="4">
    <location>
        <begin position="18"/>
        <end position="37"/>
    </location>
</feature>
<feature type="domain" description="CusB-like beta-barrel" evidence="6">
    <location>
        <begin position="234"/>
        <end position="305"/>
    </location>
</feature>
<dbReference type="PANTHER" id="PTHR30469">
    <property type="entry name" value="MULTIDRUG RESISTANCE PROTEIN MDTA"/>
    <property type="match status" value="1"/>
</dbReference>
<dbReference type="GO" id="GO:1990281">
    <property type="term" value="C:efflux pump complex"/>
    <property type="evidence" value="ECO:0007669"/>
    <property type="project" value="TreeGrafter"/>
</dbReference>
<evidence type="ECO:0000256" key="1">
    <source>
        <dbReference type="ARBA" id="ARBA00004196"/>
    </source>
</evidence>
<name>A0A0H2XVE4_BURO1</name>
<dbReference type="EMBL" id="CP000379">
    <property type="protein sequence ID" value="ABF78642.1"/>
    <property type="molecule type" value="Genomic_DNA"/>
</dbReference>
<reference evidence="8" key="1">
    <citation type="submission" date="2006-05" db="EMBL/GenBank/DDBJ databases">
        <title>Complete sequence of chromosome 2 of Burkholderia cenocepacia AU 1054.</title>
        <authorList>
            <consortium name="US DOE Joint Genome Institute"/>
            <person name="Copeland A."/>
            <person name="Lucas S."/>
            <person name="Lapidus A."/>
            <person name="Barry K."/>
            <person name="Detter J.C."/>
            <person name="Glavina del Rio T."/>
            <person name="Hammon N."/>
            <person name="Israni S."/>
            <person name="Dalin E."/>
            <person name="Tice H."/>
            <person name="Pitluck S."/>
            <person name="Chain P."/>
            <person name="Malfatti S."/>
            <person name="Shin M."/>
            <person name="Vergez L."/>
            <person name="Schmutz J."/>
            <person name="Larimer F."/>
            <person name="Land M."/>
            <person name="Hauser L."/>
            <person name="Kyrpides N."/>
            <person name="Lykidis A."/>
            <person name="LiPuma J.J."/>
            <person name="Konstantinidis K."/>
            <person name="Tiedje J.M."/>
            <person name="Richardson P."/>
        </authorList>
    </citation>
    <scope>NUCLEOTIDE SEQUENCE [LARGE SCALE GENOMIC DNA]</scope>
    <source>
        <strain evidence="8">AU 1054</strain>
    </source>
</reference>
<dbReference type="HOGENOM" id="CLU_018816_1_4_4"/>
<feature type="domain" description="Multidrug resistance protein MdtA-like barrel-sandwich hybrid" evidence="5">
    <location>
        <begin position="83"/>
        <end position="215"/>
    </location>
</feature>
<dbReference type="PANTHER" id="PTHR30469:SF37">
    <property type="entry name" value="RAGD PROTEIN"/>
    <property type="match status" value="1"/>
</dbReference>
<dbReference type="SUPFAM" id="SSF111369">
    <property type="entry name" value="HlyD-like secretion proteins"/>
    <property type="match status" value="1"/>
</dbReference>